<dbReference type="Gene3D" id="2.60.40.790">
    <property type="match status" value="1"/>
</dbReference>
<gene>
    <name evidence="6" type="ORF">EUGRSUZ_J01958</name>
</gene>
<feature type="region of interest" description="Disordered" evidence="4">
    <location>
        <begin position="160"/>
        <end position="198"/>
    </location>
</feature>
<sequence length="219" mass="24311">MDGPDSPNHWNVRPKDRGGTRMLLRFLFNTRRHHFQTISSDDSNSCLSPSILSNVSSAQSHIFAGNPTAMSLIPSWFGGRRSNVFDPFSLDLWEPFKDFPFPSSSLSASDFPQAFRENTAFVNTRIDWKETPEAHVFKADLPGLKKEEVKVEIEDDRVRQISGERNDGSGEGVDGERGAHRDCSQGGGEEAGGQGHRDLWLRDGESAAGATTCVYTYTE</sequence>
<keyword evidence="1" id="KW-0346">Stress response</keyword>
<dbReference type="GO" id="GO:0051082">
    <property type="term" value="F:unfolded protein binding"/>
    <property type="evidence" value="ECO:0000318"/>
    <property type="project" value="GO_Central"/>
</dbReference>
<dbReference type="GO" id="GO:0042542">
    <property type="term" value="P:response to hydrogen peroxide"/>
    <property type="evidence" value="ECO:0000318"/>
    <property type="project" value="GO_Central"/>
</dbReference>
<dbReference type="PROSITE" id="PS01031">
    <property type="entry name" value="SHSP"/>
    <property type="match status" value="1"/>
</dbReference>
<dbReference type="Gramene" id="KCW52589">
    <property type="protein sequence ID" value="KCW52589"/>
    <property type="gene ID" value="EUGRSUZ_J01958"/>
</dbReference>
<dbReference type="Pfam" id="PF00011">
    <property type="entry name" value="HSP20"/>
    <property type="match status" value="1"/>
</dbReference>
<dbReference type="GO" id="GO:0051259">
    <property type="term" value="P:protein complex oligomerization"/>
    <property type="evidence" value="ECO:0000318"/>
    <property type="project" value="GO_Central"/>
</dbReference>
<dbReference type="InterPro" id="IPR031107">
    <property type="entry name" value="Small_HSP"/>
</dbReference>
<evidence type="ECO:0000256" key="4">
    <source>
        <dbReference type="SAM" id="MobiDB-lite"/>
    </source>
</evidence>
<dbReference type="GO" id="GO:0009651">
    <property type="term" value="P:response to salt stress"/>
    <property type="evidence" value="ECO:0000318"/>
    <property type="project" value="GO_Central"/>
</dbReference>
<dbReference type="GO" id="GO:0009408">
    <property type="term" value="P:response to heat"/>
    <property type="evidence" value="ECO:0000318"/>
    <property type="project" value="GO_Central"/>
</dbReference>
<proteinExistence type="inferred from homology"/>
<feature type="domain" description="SHSP" evidence="5">
    <location>
        <begin position="117"/>
        <end position="219"/>
    </location>
</feature>
<organism evidence="6">
    <name type="scientific">Eucalyptus grandis</name>
    <name type="common">Flooded gum</name>
    <dbReference type="NCBI Taxonomy" id="71139"/>
    <lineage>
        <taxon>Eukaryota</taxon>
        <taxon>Viridiplantae</taxon>
        <taxon>Streptophyta</taxon>
        <taxon>Embryophyta</taxon>
        <taxon>Tracheophyta</taxon>
        <taxon>Spermatophyta</taxon>
        <taxon>Magnoliopsida</taxon>
        <taxon>eudicotyledons</taxon>
        <taxon>Gunneridae</taxon>
        <taxon>Pentapetalae</taxon>
        <taxon>rosids</taxon>
        <taxon>malvids</taxon>
        <taxon>Myrtales</taxon>
        <taxon>Myrtaceae</taxon>
        <taxon>Myrtoideae</taxon>
        <taxon>Eucalypteae</taxon>
        <taxon>Eucalyptus</taxon>
    </lineage>
</organism>
<dbReference type="AlphaFoldDB" id="A0A059AFR7"/>
<dbReference type="EMBL" id="KK198762">
    <property type="protein sequence ID" value="KCW52589.1"/>
    <property type="molecule type" value="Genomic_DNA"/>
</dbReference>
<evidence type="ECO:0000256" key="2">
    <source>
        <dbReference type="PROSITE-ProRule" id="PRU00285"/>
    </source>
</evidence>
<reference evidence="6" key="1">
    <citation type="submission" date="2013-07" db="EMBL/GenBank/DDBJ databases">
        <title>The genome of Eucalyptus grandis.</title>
        <authorList>
            <person name="Schmutz J."/>
            <person name="Hayes R."/>
            <person name="Myburg A."/>
            <person name="Tuskan G."/>
            <person name="Grattapaglia D."/>
            <person name="Rokhsar D.S."/>
        </authorList>
    </citation>
    <scope>NUCLEOTIDE SEQUENCE</scope>
    <source>
        <tissue evidence="6">Leaf extractions</tissue>
    </source>
</reference>
<feature type="compositionally biased region" description="Basic and acidic residues" evidence="4">
    <location>
        <begin position="160"/>
        <end position="183"/>
    </location>
</feature>
<evidence type="ECO:0000256" key="3">
    <source>
        <dbReference type="RuleBase" id="RU003616"/>
    </source>
</evidence>
<evidence type="ECO:0000313" key="6">
    <source>
        <dbReference type="EMBL" id="KCW52589.1"/>
    </source>
</evidence>
<evidence type="ECO:0000256" key="1">
    <source>
        <dbReference type="ARBA" id="ARBA00023016"/>
    </source>
</evidence>
<evidence type="ECO:0000259" key="5">
    <source>
        <dbReference type="PROSITE" id="PS01031"/>
    </source>
</evidence>
<accession>A0A059AFR7</accession>
<protein>
    <recommendedName>
        <fullName evidence="5">SHSP domain-containing protein</fullName>
    </recommendedName>
</protein>
<dbReference type="InterPro" id="IPR002068">
    <property type="entry name" value="A-crystallin/Hsp20_dom"/>
</dbReference>
<dbReference type="GO" id="GO:0006457">
    <property type="term" value="P:protein folding"/>
    <property type="evidence" value="ECO:0000318"/>
    <property type="project" value="GO_Central"/>
</dbReference>
<comment type="similarity">
    <text evidence="2 3">Belongs to the small heat shock protein (HSP20) family.</text>
</comment>
<feature type="compositionally biased region" description="Gly residues" evidence="4">
    <location>
        <begin position="185"/>
        <end position="194"/>
    </location>
</feature>
<dbReference type="InParanoid" id="A0A059AFR7"/>
<dbReference type="SUPFAM" id="SSF49764">
    <property type="entry name" value="HSP20-like chaperones"/>
    <property type="match status" value="1"/>
</dbReference>
<dbReference type="PANTHER" id="PTHR11527">
    <property type="entry name" value="HEAT-SHOCK PROTEIN 20 FAMILY MEMBER"/>
    <property type="match status" value="1"/>
</dbReference>
<name>A0A059AFR7_EUCGR</name>
<dbReference type="InterPro" id="IPR008978">
    <property type="entry name" value="HSP20-like_chaperone"/>
</dbReference>